<dbReference type="AlphaFoldDB" id="A0A5M3MUX5"/>
<feature type="compositionally biased region" description="Low complexity" evidence="5">
    <location>
        <begin position="327"/>
        <end position="350"/>
    </location>
</feature>
<dbReference type="EMBL" id="JH711576">
    <property type="protein sequence ID" value="EIW82939.1"/>
    <property type="molecule type" value="Genomic_DNA"/>
</dbReference>
<evidence type="ECO:0000256" key="2">
    <source>
        <dbReference type="ARBA" id="ARBA00022705"/>
    </source>
</evidence>
<gene>
    <name evidence="7" type="ORF">CONPUDRAFT_136150</name>
</gene>
<feature type="compositionally biased region" description="Basic and acidic residues" evidence="5">
    <location>
        <begin position="599"/>
        <end position="614"/>
    </location>
</feature>
<dbReference type="Gene3D" id="1.20.272.10">
    <property type="match status" value="1"/>
</dbReference>
<dbReference type="SUPFAM" id="SSF52540">
    <property type="entry name" value="P-loop containing nucleoside triphosphate hydrolases"/>
    <property type="match status" value="1"/>
</dbReference>
<dbReference type="RefSeq" id="XP_007766858.1">
    <property type="nucleotide sequence ID" value="XM_007768668.1"/>
</dbReference>
<feature type="region of interest" description="Disordered" evidence="5">
    <location>
        <begin position="311"/>
        <end position="355"/>
    </location>
</feature>
<dbReference type="InterPro" id="IPR003593">
    <property type="entry name" value="AAA+_ATPase"/>
</dbReference>
<feature type="region of interest" description="Disordered" evidence="5">
    <location>
        <begin position="599"/>
        <end position="635"/>
    </location>
</feature>
<organism evidence="7 8">
    <name type="scientific">Coniophora puteana (strain RWD-64-598)</name>
    <name type="common">Brown rot fungus</name>
    <dbReference type="NCBI Taxonomy" id="741705"/>
    <lineage>
        <taxon>Eukaryota</taxon>
        <taxon>Fungi</taxon>
        <taxon>Dikarya</taxon>
        <taxon>Basidiomycota</taxon>
        <taxon>Agaricomycotina</taxon>
        <taxon>Agaricomycetes</taxon>
        <taxon>Agaricomycetidae</taxon>
        <taxon>Boletales</taxon>
        <taxon>Coniophorineae</taxon>
        <taxon>Coniophoraceae</taxon>
        <taxon>Coniophora</taxon>
    </lineage>
</organism>
<dbReference type="Gene3D" id="3.40.50.300">
    <property type="entry name" value="P-loop containing nucleotide triphosphate hydrolases"/>
    <property type="match status" value="1"/>
</dbReference>
<dbReference type="GO" id="GO:0017116">
    <property type="term" value="F:single-stranded DNA helicase activity"/>
    <property type="evidence" value="ECO:0007669"/>
    <property type="project" value="TreeGrafter"/>
</dbReference>
<dbReference type="PANTHER" id="PTHR13779:SF7">
    <property type="entry name" value="ATPASE WRNIP1"/>
    <property type="match status" value="1"/>
</dbReference>
<dbReference type="Proteomes" id="UP000053558">
    <property type="component" value="Unassembled WGS sequence"/>
</dbReference>
<keyword evidence="2" id="KW-0235">DNA replication</keyword>
<evidence type="ECO:0000256" key="5">
    <source>
        <dbReference type="SAM" id="MobiDB-lite"/>
    </source>
</evidence>
<dbReference type="GO" id="GO:0006310">
    <property type="term" value="P:DNA recombination"/>
    <property type="evidence" value="ECO:0007669"/>
    <property type="project" value="InterPro"/>
</dbReference>
<dbReference type="GO" id="GO:0009378">
    <property type="term" value="F:four-way junction helicase activity"/>
    <property type="evidence" value="ECO:0007669"/>
    <property type="project" value="InterPro"/>
</dbReference>
<keyword evidence="4" id="KW-0067">ATP-binding</keyword>
<comment type="similarity">
    <text evidence="1">Belongs to the AAA ATPase family. RarA/MGS1/WRNIP1 subfamily.</text>
</comment>
<feature type="region of interest" description="Disordered" evidence="5">
    <location>
        <begin position="64"/>
        <end position="128"/>
    </location>
</feature>
<feature type="compositionally biased region" description="Polar residues" evidence="5">
    <location>
        <begin position="615"/>
        <end position="629"/>
    </location>
</feature>
<keyword evidence="7" id="KW-0378">Hydrolase</keyword>
<feature type="compositionally biased region" description="Polar residues" evidence="5">
    <location>
        <begin position="95"/>
        <end position="112"/>
    </location>
</feature>
<evidence type="ECO:0000259" key="6">
    <source>
        <dbReference type="SMART" id="SM00382"/>
    </source>
</evidence>
<keyword evidence="3" id="KW-0547">Nucleotide-binding</keyword>
<dbReference type="GO" id="GO:0006271">
    <property type="term" value="P:DNA strand elongation involved in DNA replication"/>
    <property type="evidence" value="ECO:0007669"/>
    <property type="project" value="UniProtKB-ARBA"/>
</dbReference>
<feature type="domain" description="AAA+ ATPase" evidence="6">
    <location>
        <begin position="161"/>
        <end position="295"/>
    </location>
</feature>
<dbReference type="FunFam" id="3.40.50.300:FF:000137">
    <property type="entry name" value="Replication-associated recombination protein A"/>
    <property type="match status" value="1"/>
</dbReference>
<comment type="caution">
    <text evidence="7">The sequence shown here is derived from an EMBL/GenBank/DDBJ whole genome shotgun (WGS) entry which is preliminary data.</text>
</comment>
<evidence type="ECO:0000313" key="7">
    <source>
        <dbReference type="EMBL" id="EIW82939.1"/>
    </source>
</evidence>
<dbReference type="GeneID" id="19200858"/>
<proteinExistence type="inferred from homology"/>
<dbReference type="InterPro" id="IPR051314">
    <property type="entry name" value="AAA_ATPase_RarA/MGS1/WRNIP1"/>
</dbReference>
<dbReference type="GO" id="GO:0005634">
    <property type="term" value="C:nucleus"/>
    <property type="evidence" value="ECO:0007669"/>
    <property type="project" value="TreeGrafter"/>
</dbReference>
<evidence type="ECO:0000256" key="1">
    <source>
        <dbReference type="ARBA" id="ARBA00008959"/>
    </source>
</evidence>
<evidence type="ECO:0000256" key="3">
    <source>
        <dbReference type="ARBA" id="ARBA00022741"/>
    </source>
</evidence>
<feature type="compositionally biased region" description="Pro residues" evidence="5">
    <location>
        <begin position="71"/>
        <end position="87"/>
    </location>
</feature>
<dbReference type="GO" id="GO:0016787">
    <property type="term" value="F:hydrolase activity"/>
    <property type="evidence" value="ECO:0007669"/>
    <property type="project" value="UniProtKB-KW"/>
</dbReference>
<dbReference type="FunFam" id="1.20.272.10:FF:000001">
    <property type="entry name" value="Putative AAA family ATPase"/>
    <property type="match status" value="1"/>
</dbReference>
<dbReference type="Pfam" id="PF16193">
    <property type="entry name" value="AAA_assoc_2"/>
    <property type="match status" value="1"/>
</dbReference>
<sequence>MQTRNDSENILVYCRNLESGDMDPTWLIWNDDIWVSFCRSRKGVEIEDGVVKGLDREPGRVYFIPGKRLHPPSPSSTPKPSTPPPSQSLPRPSTKSIRSQAIPSCSASQPSTKRLKGAAAKAQANAPLSEKLRPRNLSDFVGQRHLTGSDSLLMNLAENGSLGSLIFWGPPGCGKTTLSRLLARQGDAVFKELSATSSGINDVRVVFEEARSLLTLTGRRTILFLDEIHRFNKAQQDIFLPYIEQGQIQVSCVPDINIPASHRRKVIGATTENPSFKLTGALLSRCRVFVLERLTDDDVRGIISGAMSRVCSNDDESSHAPSSPIGDPSSSQLPSSQLSSSQLLPSQDPDAAVPYPSYPQLTSRVVASIVSLAFGDARTALSLLELVLSSRKDTKEDAILNSLRQSVSTSYDRTGDSHYDMISALHKSVRGSDANGAVYWLARMLTAGEDPVYIARRMVVCASEDIGLADNHALPLAMAALQACQNIGMPECRINLAHVVVYLAEAPKSTRSYQAYNRAEAAAKHDPTAPVPLQVRNAPTRLMEELGYSEGYMYNPDYLHPVHNDYLPASLRDEHFVRPAQDTTDKVWDEAALVRWEQERNGRRPWSGRDRADESTSNDSGPSRNSASPQKPPEP</sequence>
<dbReference type="OMA" id="RIILSQC"/>
<dbReference type="PANTHER" id="PTHR13779">
    <property type="entry name" value="WERNER HELICASE-INTERACTING PROTEIN 1 FAMILY MEMBER"/>
    <property type="match status" value="1"/>
</dbReference>
<dbReference type="OrthoDB" id="10265467at2759"/>
<protein>
    <submittedName>
        <fullName evidence="7">P-loop containing nucleoside triphosphate hydrolase protein</fullName>
    </submittedName>
</protein>
<dbReference type="InterPro" id="IPR008824">
    <property type="entry name" value="RuvB-like_N"/>
</dbReference>
<dbReference type="GO" id="GO:0005524">
    <property type="term" value="F:ATP binding"/>
    <property type="evidence" value="ECO:0007669"/>
    <property type="project" value="UniProtKB-KW"/>
</dbReference>
<dbReference type="SMART" id="SM00382">
    <property type="entry name" value="AAA"/>
    <property type="match status" value="1"/>
</dbReference>
<dbReference type="InterPro" id="IPR021886">
    <property type="entry name" value="MgsA_C"/>
</dbReference>
<dbReference type="InterPro" id="IPR008921">
    <property type="entry name" value="DNA_pol3_clamp-load_cplx_C"/>
</dbReference>
<reference evidence="8" key="1">
    <citation type="journal article" date="2012" name="Science">
        <title>The Paleozoic origin of enzymatic lignin decomposition reconstructed from 31 fungal genomes.</title>
        <authorList>
            <person name="Floudas D."/>
            <person name="Binder M."/>
            <person name="Riley R."/>
            <person name="Barry K."/>
            <person name="Blanchette R.A."/>
            <person name="Henrissat B."/>
            <person name="Martinez A.T."/>
            <person name="Otillar R."/>
            <person name="Spatafora J.W."/>
            <person name="Yadav J.S."/>
            <person name="Aerts A."/>
            <person name="Benoit I."/>
            <person name="Boyd A."/>
            <person name="Carlson A."/>
            <person name="Copeland A."/>
            <person name="Coutinho P.M."/>
            <person name="de Vries R.P."/>
            <person name="Ferreira P."/>
            <person name="Findley K."/>
            <person name="Foster B."/>
            <person name="Gaskell J."/>
            <person name="Glotzer D."/>
            <person name="Gorecki P."/>
            <person name="Heitman J."/>
            <person name="Hesse C."/>
            <person name="Hori C."/>
            <person name="Igarashi K."/>
            <person name="Jurgens J.A."/>
            <person name="Kallen N."/>
            <person name="Kersten P."/>
            <person name="Kohler A."/>
            <person name="Kuees U."/>
            <person name="Kumar T.K.A."/>
            <person name="Kuo A."/>
            <person name="LaButti K."/>
            <person name="Larrondo L.F."/>
            <person name="Lindquist E."/>
            <person name="Ling A."/>
            <person name="Lombard V."/>
            <person name="Lucas S."/>
            <person name="Lundell T."/>
            <person name="Martin R."/>
            <person name="McLaughlin D.J."/>
            <person name="Morgenstern I."/>
            <person name="Morin E."/>
            <person name="Murat C."/>
            <person name="Nagy L.G."/>
            <person name="Nolan M."/>
            <person name="Ohm R.A."/>
            <person name="Patyshakuliyeva A."/>
            <person name="Rokas A."/>
            <person name="Ruiz-Duenas F.J."/>
            <person name="Sabat G."/>
            <person name="Salamov A."/>
            <person name="Samejima M."/>
            <person name="Schmutz J."/>
            <person name="Slot J.C."/>
            <person name="St John F."/>
            <person name="Stenlid J."/>
            <person name="Sun H."/>
            <person name="Sun S."/>
            <person name="Syed K."/>
            <person name="Tsang A."/>
            <person name="Wiebenga A."/>
            <person name="Young D."/>
            <person name="Pisabarro A."/>
            <person name="Eastwood D.C."/>
            <person name="Martin F."/>
            <person name="Cullen D."/>
            <person name="Grigoriev I.V."/>
            <person name="Hibbett D.S."/>
        </authorList>
    </citation>
    <scope>NUCLEOTIDE SEQUENCE [LARGE SCALE GENOMIC DNA]</scope>
    <source>
        <strain evidence="8">RWD-64-598 SS2</strain>
    </source>
</reference>
<dbReference type="GO" id="GO:0008047">
    <property type="term" value="F:enzyme activator activity"/>
    <property type="evidence" value="ECO:0007669"/>
    <property type="project" value="TreeGrafter"/>
</dbReference>
<dbReference type="KEGG" id="cput:CONPUDRAFT_136150"/>
<accession>A0A5M3MUX5</accession>
<dbReference type="Pfam" id="PF12002">
    <property type="entry name" value="MgsA_C"/>
    <property type="match status" value="1"/>
</dbReference>
<dbReference type="SUPFAM" id="SSF48019">
    <property type="entry name" value="post-AAA+ oligomerization domain-like"/>
    <property type="match status" value="1"/>
</dbReference>
<name>A0A5M3MUX5_CONPW</name>
<dbReference type="Pfam" id="PF05496">
    <property type="entry name" value="RuvB_N"/>
    <property type="match status" value="1"/>
</dbReference>
<dbReference type="InterPro" id="IPR027417">
    <property type="entry name" value="P-loop_NTPase"/>
</dbReference>
<dbReference type="InterPro" id="IPR032423">
    <property type="entry name" value="AAA_assoc_2"/>
</dbReference>
<dbReference type="GO" id="GO:0000731">
    <property type="term" value="P:DNA synthesis involved in DNA repair"/>
    <property type="evidence" value="ECO:0007669"/>
    <property type="project" value="TreeGrafter"/>
</dbReference>
<dbReference type="Gene3D" id="1.10.3710.10">
    <property type="entry name" value="DNA polymerase III clamp loader subunits, C-terminal domain"/>
    <property type="match status" value="1"/>
</dbReference>
<evidence type="ECO:0000256" key="4">
    <source>
        <dbReference type="ARBA" id="ARBA00022840"/>
    </source>
</evidence>
<dbReference type="CDD" id="cd00009">
    <property type="entry name" value="AAA"/>
    <property type="match status" value="1"/>
</dbReference>
<keyword evidence="8" id="KW-1185">Reference proteome</keyword>
<dbReference type="GO" id="GO:0003677">
    <property type="term" value="F:DNA binding"/>
    <property type="evidence" value="ECO:0007669"/>
    <property type="project" value="InterPro"/>
</dbReference>
<evidence type="ECO:0000313" key="8">
    <source>
        <dbReference type="Proteomes" id="UP000053558"/>
    </source>
</evidence>